<gene>
    <name evidence="11" type="ORF">G4D63_19805</name>
</gene>
<dbReference type="GO" id="GO:0005829">
    <property type="term" value="C:cytosol"/>
    <property type="evidence" value="ECO:0007669"/>
    <property type="project" value="TreeGrafter"/>
</dbReference>
<protein>
    <recommendedName>
        <fullName evidence="3 8">Dihydrofolate reductase</fullName>
        <ecNumber evidence="3 8">1.5.1.3</ecNumber>
    </recommendedName>
</protein>
<dbReference type="GO" id="GO:0046655">
    <property type="term" value="P:folic acid metabolic process"/>
    <property type="evidence" value="ECO:0007669"/>
    <property type="project" value="TreeGrafter"/>
</dbReference>
<evidence type="ECO:0000256" key="6">
    <source>
        <dbReference type="ARBA" id="ARBA00023002"/>
    </source>
</evidence>
<dbReference type="PANTHER" id="PTHR48069">
    <property type="entry name" value="DIHYDROFOLATE REDUCTASE"/>
    <property type="match status" value="1"/>
</dbReference>
<evidence type="ECO:0000313" key="11">
    <source>
        <dbReference type="EMBL" id="NEY73949.1"/>
    </source>
</evidence>
<name>A0A6M0QDQ9_9BACI</name>
<comment type="similarity">
    <text evidence="2 8 9">Belongs to the dihydrofolate reductase family.</text>
</comment>
<comment type="function">
    <text evidence="7 8">Key enzyme in folate metabolism. Catalyzes an essential reaction for de novo glycine and purine synthesis, and for DNA precursor synthesis.</text>
</comment>
<keyword evidence="5 8" id="KW-0521">NADP</keyword>
<dbReference type="Gene3D" id="3.40.430.10">
    <property type="entry name" value="Dihydrofolate Reductase, subunit A"/>
    <property type="match status" value="1"/>
</dbReference>
<accession>A0A6M0QDQ9</accession>
<evidence type="ECO:0000256" key="1">
    <source>
        <dbReference type="ARBA" id="ARBA00004903"/>
    </source>
</evidence>
<dbReference type="PROSITE" id="PS51330">
    <property type="entry name" value="DHFR_2"/>
    <property type="match status" value="1"/>
</dbReference>
<dbReference type="EC" id="1.5.1.3" evidence="3 8"/>
<sequence length="162" mass="19059">MISYIVAMDENQVIGRNNELPWHLPADLAYFKRVTMGKPIIMGRKTHESIGRALPGRENIIVTRNESYQSAGCRVVHSMDEVRELENEMDEELFVIGGAELFKELLPVTDRLYITHIHHEFQGDTFFPSIDWENWVVLERELGIKDEKNPYDFEYVLYERKK</sequence>
<dbReference type="GO" id="GO:0006730">
    <property type="term" value="P:one-carbon metabolic process"/>
    <property type="evidence" value="ECO:0007669"/>
    <property type="project" value="UniProtKB-KW"/>
</dbReference>
<evidence type="ECO:0000256" key="7">
    <source>
        <dbReference type="ARBA" id="ARBA00025067"/>
    </source>
</evidence>
<evidence type="ECO:0000256" key="3">
    <source>
        <dbReference type="ARBA" id="ARBA00012856"/>
    </source>
</evidence>
<evidence type="ECO:0000256" key="9">
    <source>
        <dbReference type="RuleBase" id="RU004474"/>
    </source>
</evidence>
<dbReference type="Proteomes" id="UP000481043">
    <property type="component" value="Unassembled WGS sequence"/>
</dbReference>
<evidence type="ECO:0000256" key="5">
    <source>
        <dbReference type="ARBA" id="ARBA00022857"/>
    </source>
</evidence>
<dbReference type="InterPro" id="IPR017925">
    <property type="entry name" value="DHFR_CS"/>
</dbReference>
<dbReference type="InterPro" id="IPR012259">
    <property type="entry name" value="DHFR"/>
</dbReference>
<dbReference type="FunFam" id="3.40.430.10:FF:000001">
    <property type="entry name" value="Dihydrofolate reductase"/>
    <property type="match status" value="1"/>
</dbReference>
<evidence type="ECO:0000256" key="4">
    <source>
        <dbReference type="ARBA" id="ARBA00022563"/>
    </source>
</evidence>
<keyword evidence="4 8" id="KW-0554">One-carbon metabolism</keyword>
<evidence type="ECO:0000259" key="10">
    <source>
        <dbReference type="PROSITE" id="PS51330"/>
    </source>
</evidence>
<dbReference type="Pfam" id="PF00186">
    <property type="entry name" value="DHFR_1"/>
    <property type="match status" value="1"/>
</dbReference>
<proteinExistence type="inferred from homology"/>
<evidence type="ECO:0000313" key="12">
    <source>
        <dbReference type="Proteomes" id="UP000481043"/>
    </source>
</evidence>
<dbReference type="InterPro" id="IPR001796">
    <property type="entry name" value="DHFR_dom"/>
</dbReference>
<reference evidence="11 12" key="1">
    <citation type="submission" date="2020-02" db="EMBL/GenBank/DDBJ databases">
        <title>Bacillus aquiflavi sp. nov., isolated from yellow water of strong flavor Chinese baijiu in Yibin region of China.</title>
        <authorList>
            <person name="Xie J."/>
        </authorList>
    </citation>
    <scope>NUCLEOTIDE SEQUENCE [LARGE SCALE GENOMIC DNA]</scope>
    <source>
        <strain evidence="11 12">SA4</strain>
    </source>
</reference>
<dbReference type="RefSeq" id="WP_163181815.1">
    <property type="nucleotide sequence ID" value="NZ_JAAIWM010000011.1"/>
</dbReference>
<comment type="catalytic activity">
    <reaction evidence="8">
        <text>(6S)-5,6,7,8-tetrahydrofolate + NADP(+) = 7,8-dihydrofolate + NADPH + H(+)</text>
        <dbReference type="Rhea" id="RHEA:15009"/>
        <dbReference type="ChEBI" id="CHEBI:15378"/>
        <dbReference type="ChEBI" id="CHEBI:57451"/>
        <dbReference type="ChEBI" id="CHEBI:57453"/>
        <dbReference type="ChEBI" id="CHEBI:57783"/>
        <dbReference type="ChEBI" id="CHEBI:58349"/>
        <dbReference type="EC" id="1.5.1.3"/>
    </reaction>
</comment>
<feature type="domain" description="DHFR" evidence="10">
    <location>
        <begin position="1"/>
        <end position="160"/>
    </location>
</feature>
<dbReference type="PANTHER" id="PTHR48069:SF3">
    <property type="entry name" value="DIHYDROFOLATE REDUCTASE"/>
    <property type="match status" value="1"/>
</dbReference>
<dbReference type="AlphaFoldDB" id="A0A6M0QDQ9"/>
<dbReference type="UniPathway" id="UPA00077">
    <property type="reaction ID" value="UER00158"/>
</dbReference>
<dbReference type="SUPFAM" id="SSF53597">
    <property type="entry name" value="Dihydrofolate reductase-like"/>
    <property type="match status" value="1"/>
</dbReference>
<keyword evidence="12" id="KW-1185">Reference proteome</keyword>
<dbReference type="GO" id="GO:0070401">
    <property type="term" value="F:NADP+ binding"/>
    <property type="evidence" value="ECO:0007669"/>
    <property type="project" value="UniProtKB-ARBA"/>
</dbReference>
<dbReference type="EMBL" id="JAAIWM010000011">
    <property type="protein sequence ID" value="NEY73949.1"/>
    <property type="molecule type" value="Genomic_DNA"/>
</dbReference>
<dbReference type="GO" id="GO:0046654">
    <property type="term" value="P:tetrahydrofolate biosynthetic process"/>
    <property type="evidence" value="ECO:0007669"/>
    <property type="project" value="UniProtKB-UniPathway"/>
</dbReference>
<keyword evidence="6 8" id="KW-0560">Oxidoreductase</keyword>
<dbReference type="CDD" id="cd00209">
    <property type="entry name" value="DHFR"/>
    <property type="match status" value="1"/>
</dbReference>
<comment type="pathway">
    <text evidence="1 8">Cofactor biosynthesis; tetrahydrofolate biosynthesis; 5,6,7,8-tetrahydrofolate from 7,8-dihydrofolate: step 1/1.</text>
</comment>
<dbReference type="PROSITE" id="PS00075">
    <property type="entry name" value="DHFR_1"/>
    <property type="match status" value="1"/>
</dbReference>
<organism evidence="11 12">
    <name type="scientific">Bacillus mesophilus</name>
    <dbReference type="NCBI Taxonomy" id="1808955"/>
    <lineage>
        <taxon>Bacteria</taxon>
        <taxon>Bacillati</taxon>
        <taxon>Bacillota</taxon>
        <taxon>Bacilli</taxon>
        <taxon>Bacillales</taxon>
        <taxon>Bacillaceae</taxon>
        <taxon>Bacillus</taxon>
    </lineage>
</organism>
<comment type="caution">
    <text evidence="11">The sequence shown here is derived from an EMBL/GenBank/DDBJ whole genome shotgun (WGS) entry which is preliminary data.</text>
</comment>
<dbReference type="GO" id="GO:0004146">
    <property type="term" value="F:dihydrofolate reductase activity"/>
    <property type="evidence" value="ECO:0007669"/>
    <property type="project" value="UniProtKB-EC"/>
</dbReference>
<dbReference type="GO" id="GO:0046452">
    <property type="term" value="P:dihydrofolate metabolic process"/>
    <property type="evidence" value="ECO:0007669"/>
    <property type="project" value="TreeGrafter"/>
</dbReference>
<dbReference type="PRINTS" id="PR00070">
    <property type="entry name" value="DHFR"/>
</dbReference>
<evidence type="ECO:0000256" key="8">
    <source>
        <dbReference type="PIRNR" id="PIRNR000194"/>
    </source>
</evidence>
<dbReference type="InterPro" id="IPR024072">
    <property type="entry name" value="DHFR-like_dom_sf"/>
</dbReference>
<evidence type="ECO:0000256" key="2">
    <source>
        <dbReference type="ARBA" id="ARBA00009539"/>
    </source>
</evidence>
<dbReference type="PIRSF" id="PIRSF000194">
    <property type="entry name" value="DHFR"/>
    <property type="match status" value="1"/>
</dbReference>